<organism evidence="2 3">
    <name type="scientific">Nocardiopsis sinuspersici</name>
    <dbReference type="NCBI Taxonomy" id="501010"/>
    <lineage>
        <taxon>Bacteria</taxon>
        <taxon>Bacillati</taxon>
        <taxon>Actinomycetota</taxon>
        <taxon>Actinomycetes</taxon>
        <taxon>Streptosporangiales</taxon>
        <taxon>Nocardiopsidaceae</taxon>
        <taxon>Nocardiopsis</taxon>
    </lineage>
</organism>
<keyword evidence="1" id="KW-1133">Transmembrane helix</keyword>
<feature type="transmembrane region" description="Helical" evidence="1">
    <location>
        <begin position="316"/>
        <end position="333"/>
    </location>
</feature>
<evidence type="ECO:0000256" key="1">
    <source>
        <dbReference type="SAM" id="Phobius"/>
    </source>
</evidence>
<dbReference type="EMBL" id="JACCHL010000001">
    <property type="protein sequence ID" value="NYH51404.1"/>
    <property type="molecule type" value="Genomic_DNA"/>
</dbReference>
<feature type="transmembrane region" description="Helical" evidence="1">
    <location>
        <begin position="185"/>
        <end position="204"/>
    </location>
</feature>
<feature type="transmembrane region" description="Helical" evidence="1">
    <location>
        <begin position="210"/>
        <end position="228"/>
    </location>
</feature>
<reference evidence="2 3" key="1">
    <citation type="submission" date="2020-07" db="EMBL/GenBank/DDBJ databases">
        <title>Sequencing the genomes of 1000 actinobacteria strains.</title>
        <authorList>
            <person name="Klenk H.-P."/>
        </authorList>
    </citation>
    <scope>NUCLEOTIDE SEQUENCE [LARGE SCALE GENOMIC DNA]</scope>
    <source>
        <strain evidence="2 3">DSM 45278</strain>
    </source>
</reference>
<dbReference type="Proteomes" id="UP000584931">
    <property type="component" value="Unassembled WGS sequence"/>
</dbReference>
<feature type="transmembrane region" description="Helical" evidence="1">
    <location>
        <begin position="20"/>
        <end position="39"/>
    </location>
</feature>
<protein>
    <submittedName>
        <fullName evidence="2">Uncharacterized protein</fullName>
    </submittedName>
</protein>
<feature type="transmembrane region" description="Helical" evidence="1">
    <location>
        <begin position="59"/>
        <end position="76"/>
    </location>
</feature>
<accession>A0A7Y9X9E0</accession>
<keyword evidence="1" id="KW-0812">Transmembrane</keyword>
<sequence length="334" mass="36815">MFSTTLAEVVQVSGRRAIRVSILPSIVFCALALTVAVLSTEDPLAVLRGWLSQPGDAKALTAGAFVLTVLLVSAVMDSAQMILLRGAEGYWGPLITRILNDLGYQHHRRQLHNAMSEDVHYRYPPVTRSHEVMPTTLGNVLKSAEIYPLMHYGIDSVLVWPRLFHVLPESTLNTLGAARSDLSTLLNHAFLTGILSLISSGYVLGTDGPVPLFLTCLWGGSLLSWIFYRGAVNRAIAYGQHIRSTFDLYRGLLLEAVGDETASESTEERDQWKRWCLFWHRGVPRDHQSPSNRDQPSTSVPDIDSNQEAHLSFSQIGLVIIFAVGVIGSSILLI</sequence>
<gene>
    <name evidence="2" type="ORF">HNR06_000993</name>
</gene>
<keyword evidence="1" id="KW-0472">Membrane</keyword>
<dbReference type="AlphaFoldDB" id="A0A7Y9X9E0"/>
<evidence type="ECO:0000313" key="2">
    <source>
        <dbReference type="EMBL" id="NYH51404.1"/>
    </source>
</evidence>
<name>A0A7Y9X9E0_9ACTN</name>
<evidence type="ECO:0000313" key="3">
    <source>
        <dbReference type="Proteomes" id="UP000584931"/>
    </source>
</evidence>
<comment type="caution">
    <text evidence="2">The sequence shown here is derived from an EMBL/GenBank/DDBJ whole genome shotgun (WGS) entry which is preliminary data.</text>
</comment>
<proteinExistence type="predicted"/>